<organism evidence="2 3">
    <name type="scientific">Prunus dulcis</name>
    <name type="common">Almond</name>
    <name type="synonym">Amygdalus dulcis</name>
    <dbReference type="NCBI Taxonomy" id="3755"/>
    <lineage>
        <taxon>Eukaryota</taxon>
        <taxon>Viridiplantae</taxon>
        <taxon>Streptophyta</taxon>
        <taxon>Embryophyta</taxon>
        <taxon>Tracheophyta</taxon>
        <taxon>Spermatophyta</taxon>
        <taxon>Magnoliopsida</taxon>
        <taxon>eudicotyledons</taxon>
        <taxon>Gunneridae</taxon>
        <taxon>Pentapetalae</taxon>
        <taxon>rosids</taxon>
        <taxon>fabids</taxon>
        <taxon>Rosales</taxon>
        <taxon>Rosaceae</taxon>
        <taxon>Amygdaloideae</taxon>
        <taxon>Amygdaleae</taxon>
        <taxon>Prunus</taxon>
    </lineage>
</organism>
<protein>
    <submittedName>
        <fullName evidence="2">Uncharacterized protein</fullName>
    </submittedName>
</protein>
<feature type="region of interest" description="Disordered" evidence="1">
    <location>
        <begin position="1"/>
        <end position="27"/>
    </location>
</feature>
<dbReference type="AlphaFoldDB" id="A0AAD4ZPT4"/>
<reference evidence="2 3" key="1">
    <citation type="journal article" date="2022" name="G3 (Bethesda)">
        <title>Whole-genome sequence and methylome profiling of the almond [Prunus dulcis (Mill.) D.A. Webb] cultivar 'Nonpareil'.</title>
        <authorList>
            <person name="D'Amico-Willman K.M."/>
            <person name="Ouma W.Z."/>
            <person name="Meulia T."/>
            <person name="Sideli G.M."/>
            <person name="Gradziel T.M."/>
            <person name="Fresnedo-Ramirez J."/>
        </authorList>
    </citation>
    <scope>NUCLEOTIDE SEQUENCE [LARGE SCALE GENOMIC DNA]</scope>
    <source>
        <strain evidence="2">Clone GOH B32 T37-40</strain>
    </source>
</reference>
<name>A0AAD4ZPT4_PRUDU</name>
<evidence type="ECO:0000256" key="1">
    <source>
        <dbReference type="SAM" id="MobiDB-lite"/>
    </source>
</evidence>
<accession>A0AAD4ZPT4</accession>
<proteinExistence type="predicted"/>
<evidence type="ECO:0000313" key="3">
    <source>
        <dbReference type="Proteomes" id="UP001054821"/>
    </source>
</evidence>
<gene>
    <name evidence="2" type="ORF">L3X38_004845</name>
</gene>
<comment type="caution">
    <text evidence="2">The sequence shown here is derived from an EMBL/GenBank/DDBJ whole genome shotgun (WGS) entry which is preliminary data.</text>
</comment>
<sequence length="185" mass="20175">MGHETSPKSTGPTSSLPQPPPLSPMIARKPSGFLRNFRRRFLRDLGIGIVGGFENFSVFGIFSRYPRTAGAWPMLGGPFGFTMFAMSSRARRHLNFTCAIEGSSELGLTEPFEQPHLEDLTGTVPVTRIQAVNPQLQQTVELLTHALSRGGRAKDLAMTLANLARKIGAVDFDRSGDSAVAEDWT</sequence>
<keyword evidence="3" id="KW-1185">Reference proteome</keyword>
<dbReference type="Proteomes" id="UP001054821">
    <property type="component" value="Chromosome 1"/>
</dbReference>
<evidence type="ECO:0000313" key="2">
    <source>
        <dbReference type="EMBL" id="KAI5351954.1"/>
    </source>
</evidence>
<dbReference type="EMBL" id="JAJFAZ020000001">
    <property type="protein sequence ID" value="KAI5351954.1"/>
    <property type="molecule type" value="Genomic_DNA"/>
</dbReference>